<dbReference type="SUPFAM" id="SSF53474">
    <property type="entry name" value="alpha/beta-Hydrolases"/>
    <property type="match status" value="1"/>
</dbReference>
<keyword evidence="2 4" id="KW-0732">Signal</keyword>
<dbReference type="EMBL" id="JAGDYM010000005">
    <property type="protein sequence ID" value="MBO1901240.1"/>
    <property type="molecule type" value="Genomic_DNA"/>
</dbReference>
<reference evidence="6" key="1">
    <citation type="submission" date="2021-03" db="EMBL/GenBank/DDBJ databases">
        <title>Leucobacter chromiisoli sp. nov., isolated from chromium-containing soil of chemical plant.</title>
        <authorList>
            <person name="Xu Z."/>
        </authorList>
    </citation>
    <scope>NUCLEOTIDE SEQUENCE</scope>
    <source>
        <strain evidence="6">S27</strain>
    </source>
</reference>
<accession>A0A939SB93</accession>
<comment type="caution">
    <text evidence="6">The sequence shown here is derived from an EMBL/GenBank/DDBJ whole genome shotgun (WGS) entry which is preliminary data.</text>
</comment>
<dbReference type="GO" id="GO:0016787">
    <property type="term" value="F:hydrolase activity"/>
    <property type="evidence" value="ECO:0007669"/>
    <property type="project" value="UniProtKB-KW"/>
</dbReference>
<dbReference type="RefSeq" id="WP_208096631.1">
    <property type="nucleotide sequence ID" value="NZ_JAGDYM010000005.1"/>
</dbReference>
<dbReference type="AlphaFoldDB" id="A0A939SB93"/>
<dbReference type="PROSITE" id="PS51257">
    <property type="entry name" value="PROKAR_LIPOPROTEIN"/>
    <property type="match status" value="1"/>
</dbReference>
<dbReference type="Proteomes" id="UP000664382">
    <property type="component" value="Unassembled WGS sequence"/>
</dbReference>
<dbReference type="InterPro" id="IPR029058">
    <property type="entry name" value="AB_hydrolase_fold"/>
</dbReference>
<evidence type="ECO:0000259" key="5">
    <source>
        <dbReference type="Pfam" id="PF08386"/>
    </source>
</evidence>
<keyword evidence="7" id="KW-1185">Reference proteome</keyword>
<dbReference type="InterPro" id="IPR051601">
    <property type="entry name" value="Serine_prot/Carboxylest_S33"/>
</dbReference>
<protein>
    <submittedName>
        <fullName evidence="6">Alpha/beta fold hydrolase</fullName>
    </submittedName>
</protein>
<evidence type="ECO:0000256" key="1">
    <source>
        <dbReference type="ARBA" id="ARBA00010088"/>
    </source>
</evidence>
<dbReference type="PANTHER" id="PTHR43248">
    <property type="entry name" value="2-SUCCINYL-6-HYDROXY-2,4-CYCLOHEXADIENE-1-CARBOXYLATE SYNTHASE"/>
    <property type="match status" value="1"/>
</dbReference>
<dbReference type="InterPro" id="IPR013595">
    <property type="entry name" value="Pept_S33_TAP-like_C"/>
</dbReference>
<feature type="domain" description="Peptidase S33 tripeptidyl aminopeptidase-like C-terminal" evidence="5">
    <location>
        <begin position="417"/>
        <end position="518"/>
    </location>
</feature>
<proteinExistence type="inferred from homology"/>
<evidence type="ECO:0000256" key="4">
    <source>
        <dbReference type="SAM" id="SignalP"/>
    </source>
</evidence>
<evidence type="ECO:0000313" key="7">
    <source>
        <dbReference type="Proteomes" id="UP000664382"/>
    </source>
</evidence>
<dbReference type="Gene3D" id="3.40.50.1820">
    <property type="entry name" value="alpha/beta hydrolase"/>
    <property type="match status" value="1"/>
</dbReference>
<dbReference type="Pfam" id="PF08386">
    <property type="entry name" value="Abhydrolase_4"/>
    <property type="match status" value="1"/>
</dbReference>
<dbReference type="PANTHER" id="PTHR43248:SF29">
    <property type="entry name" value="TRIPEPTIDYL AMINOPEPTIDASE"/>
    <property type="match status" value="1"/>
</dbReference>
<keyword evidence="3 6" id="KW-0378">Hydrolase</keyword>
<feature type="signal peptide" evidence="4">
    <location>
        <begin position="1"/>
        <end position="29"/>
    </location>
</feature>
<feature type="chain" id="PRO_5039299421" evidence="4">
    <location>
        <begin position="30"/>
        <end position="520"/>
    </location>
</feature>
<evidence type="ECO:0000256" key="3">
    <source>
        <dbReference type="ARBA" id="ARBA00022801"/>
    </source>
</evidence>
<evidence type="ECO:0000313" key="6">
    <source>
        <dbReference type="EMBL" id="MBO1901240.1"/>
    </source>
</evidence>
<evidence type="ECO:0000256" key="2">
    <source>
        <dbReference type="ARBA" id="ARBA00022729"/>
    </source>
</evidence>
<sequence>MKRIVRRGSAAIAVIAAIAMLCGCGPAMDFTRSFPLPDNDFSDFSEQRPKWEVCGVEVLCADVFAPLDWDDPDGERITLRLTKHPAEGEARLGSLLLNPGGPGASGANFVRQNFVGIVNDSVRERYDLIGWDPRGVGQSSAVTCLDDEGLDEFFFGTGDPEEDGALLEFGSDAWIEQGLETSAEFAEACAEGSGDLLGHIDTASTVRDLDMIRQIVGDDKLNYLGFSYGTQIGALYADAYPERVGRLVLDGAVDPSSTLEEVSREQVVGIEGALRNYTADCLTRESCPLSGEGAGDADVDRAMTRIGELLARVEADPIPAADGRMLYDSTMFTSIASALYSPSMWPQLDVLFEEVAEGGAEQAFRLADAYYDRDHGVYRTNLFEAFISINCVDYDRPDQLDYDVMRADAAKTIELAPVTGKYQTFGDIGCAHWPAPAADVIQEVEAAGADPILVIGTTGDPATPFRWAQQLDAQLESSVLVTFEGEGHTAYGESGCVDAIVDDYLLSGAVPESQDAVCAE</sequence>
<gene>
    <name evidence="6" type="ORF">J4H92_04675</name>
</gene>
<comment type="similarity">
    <text evidence="1">Belongs to the peptidase S33 family.</text>
</comment>
<name>A0A939SB93_9MICO</name>
<organism evidence="6 7">
    <name type="scientific">Leucobacter weissii</name>
    <dbReference type="NCBI Taxonomy" id="1983706"/>
    <lineage>
        <taxon>Bacteria</taxon>
        <taxon>Bacillati</taxon>
        <taxon>Actinomycetota</taxon>
        <taxon>Actinomycetes</taxon>
        <taxon>Micrococcales</taxon>
        <taxon>Microbacteriaceae</taxon>
        <taxon>Leucobacter</taxon>
    </lineage>
</organism>